<evidence type="ECO:0000256" key="1">
    <source>
        <dbReference type="SAM" id="MobiDB-lite"/>
    </source>
</evidence>
<accession>A0A5C6N0F2</accession>
<evidence type="ECO:0000313" key="2">
    <source>
        <dbReference type="EMBL" id="TWW60756.1"/>
    </source>
</evidence>
<dbReference type="AlphaFoldDB" id="A0A5C6N0F2"/>
<proteinExistence type="predicted"/>
<dbReference type="Proteomes" id="UP000324091">
    <property type="component" value="Chromosome 5"/>
</dbReference>
<feature type="region of interest" description="Disordered" evidence="1">
    <location>
        <begin position="37"/>
        <end position="83"/>
    </location>
</feature>
<keyword evidence="3" id="KW-1185">Reference proteome</keyword>
<sequence length="83" mass="9356">MLQQQPSFIQNIVIQPKLGLLCISLESLVGFYEKEKQKESESSRFPLQTEAFCDGRRSQESSPRAKLNGPLSDRHLQSQASCS</sequence>
<evidence type="ECO:0000313" key="3">
    <source>
        <dbReference type="Proteomes" id="UP000324091"/>
    </source>
</evidence>
<protein>
    <submittedName>
        <fullName evidence="2">Uncharacterized protein</fullName>
    </submittedName>
</protein>
<reference evidence="2 3" key="1">
    <citation type="submission" date="2019-04" db="EMBL/GenBank/DDBJ databases">
        <title>Chromosome genome assembly for Takifugu flavidus.</title>
        <authorList>
            <person name="Xiao S."/>
        </authorList>
    </citation>
    <scope>NUCLEOTIDE SEQUENCE [LARGE SCALE GENOMIC DNA]</scope>
    <source>
        <strain evidence="2">HTHZ2018</strain>
        <tissue evidence="2">Muscle</tissue>
    </source>
</reference>
<comment type="caution">
    <text evidence="2">The sequence shown here is derived from an EMBL/GenBank/DDBJ whole genome shotgun (WGS) entry which is preliminary data.</text>
</comment>
<dbReference type="EMBL" id="RHFK02000018">
    <property type="protein sequence ID" value="TWW60756.1"/>
    <property type="molecule type" value="Genomic_DNA"/>
</dbReference>
<gene>
    <name evidence="2" type="ORF">D4764_05G0008460</name>
</gene>
<name>A0A5C6N0F2_9TELE</name>
<organism evidence="2 3">
    <name type="scientific">Takifugu flavidus</name>
    <name type="common">sansaifugu</name>
    <dbReference type="NCBI Taxonomy" id="433684"/>
    <lineage>
        <taxon>Eukaryota</taxon>
        <taxon>Metazoa</taxon>
        <taxon>Chordata</taxon>
        <taxon>Craniata</taxon>
        <taxon>Vertebrata</taxon>
        <taxon>Euteleostomi</taxon>
        <taxon>Actinopterygii</taxon>
        <taxon>Neopterygii</taxon>
        <taxon>Teleostei</taxon>
        <taxon>Neoteleostei</taxon>
        <taxon>Acanthomorphata</taxon>
        <taxon>Eupercaria</taxon>
        <taxon>Tetraodontiformes</taxon>
        <taxon>Tetradontoidea</taxon>
        <taxon>Tetraodontidae</taxon>
        <taxon>Takifugu</taxon>
    </lineage>
</organism>